<evidence type="ECO:0008006" key="5">
    <source>
        <dbReference type="Google" id="ProtNLM"/>
    </source>
</evidence>
<proteinExistence type="predicted"/>
<keyword evidence="4" id="KW-1185">Reference proteome</keyword>
<feature type="coiled-coil region" evidence="1">
    <location>
        <begin position="296"/>
        <end position="363"/>
    </location>
</feature>
<keyword evidence="1" id="KW-0175">Coiled coil</keyword>
<gene>
    <name evidence="3" type="ORF">GOMPHAMPRED_007912</name>
</gene>
<dbReference type="GO" id="GO:0005771">
    <property type="term" value="C:multivesicular body"/>
    <property type="evidence" value="ECO:0007669"/>
    <property type="project" value="TreeGrafter"/>
</dbReference>
<dbReference type="AlphaFoldDB" id="A0A8H3IH49"/>
<dbReference type="PANTHER" id="PTHR22761">
    <property type="entry name" value="CHARGED MULTIVESICULAR BODY PROTEIN"/>
    <property type="match status" value="1"/>
</dbReference>
<protein>
    <recommendedName>
        <fullName evidence="5">Charged multivesicular body protein 7</fullName>
    </recommendedName>
</protein>
<feature type="region of interest" description="Disordered" evidence="2">
    <location>
        <begin position="411"/>
        <end position="435"/>
    </location>
</feature>
<sequence length="435" mass="48404">MGYLVDFLTENLPQFRKGRLPSLYSDFRQQEHSNPDGYAANIMAWEVALAFAAEHQIVPGSTNTLSISAGPDLLEALDSREWGTPLALGTVFSKAVLDGHFVPQETFLRARPGAAESSSTSLSWRLTLWALGLMGASSWIPDRLPTERFVLMNNLAKKATKELIVFLTEPRGRAEQVWPIAAFRAVVSQKLNLKHDISNDDFQILLTSLSRDRKLLAYNESTVKLRANTTEPLQITEQDQTIASLKSLISELSSQAQDLAVRIESLDQQARSAVALKNRNAALRHLKLKKIQETVLAQRSDTLVQLEDILNQIEQAINQVEVVAVLRSSTSVLKNLNAEIGDVDSLQDVLDSINEEVMKTQEISTTIGDTTQAGLVIDEREIDDELAMLEADDEANKTEYDIEQLQKKLQELPVQSEEPNKANAVQSRPHAIEEI</sequence>
<dbReference type="EMBL" id="CAJPDQ010000008">
    <property type="protein sequence ID" value="CAF9913434.1"/>
    <property type="molecule type" value="Genomic_DNA"/>
</dbReference>
<dbReference type="Gene3D" id="6.10.140.1230">
    <property type="match status" value="1"/>
</dbReference>
<evidence type="ECO:0000256" key="2">
    <source>
        <dbReference type="SAM" id="MobiDB-lite"/>
    </source>
</evidence>
<comment type="caution">
    <text evidence="3">The sequence shown here is derived from an EMBL/GenBank/DDBJ whole genome shotgun (WGS) entry which is preliminary data.</text>
</comment>
<dbReference type="GO" id="GO:0009898">
    <property type="term" value="C:cytoplasmic side of plasma membrane"/>
    <property type="evidence" value="ECO:0007669"/>
    <property type="project" value="TreeGrafter"/>
</dbReference>
<dbReference type="Pfam" id="PF03357">
    <property type="entry name" value="Snf7"/>
    <property type="match status" value="1"/>
</dbReference>
<evidence type="ECO:0000256" key="1">
    <source>
        <dbReference type="SAM" id="Coils"/>
    </source>
</evidence>
<organism evidence="3 4">
    <name type="scientific">Gomphillus americanus</name>
    <dbReference type="NCBI Taxonomy" id="1940652"/>
    <lineage>
        <taxon>Eukaryota</taxon>
        <taxon>Fungi</taxon>
        <taxon>Dikarya</taxon>
        <taxon>Ascomycota</taxon>
        <taxon>Pezizomycotina</taxon>
        <taxon>Lecanoromycetes</taxon>
        <taxon>OSLEUM clade</taxon>
        <taxon>Ostropomycetidae</taxon>
        <taxon>Ostropales</taxon>
        <taxon>Graphidaceae</taxon>
        <taxon>Gomphilloideae</taxon>
        <taxon>Gomphillus</taxon>
    </lineage>
</organism>
<dbReference type="OrthoDB" id="10250120at2759"/>
<evidence type="ECO:0000313" key="4">
    <source>
        <dbReference type="Proteomes" id="UP000664169"/>
    </source>
</evidence>
<name>A0A8H3IH49_9LECA</name>
<dbReference type="InterPro" id="IPR005024">
    <property type="entry name" value="Snf7_fam"/>
</dbReference>
<dbReference type="GO" id="GO:0000815">
    <property type="term" value="C:ESCRT III complex"/>
    <property type="evidence" value="ECO:0007669"/>
    <property type="project" value="TreeGrafter"/>
</dbReference>
<dbReference type="PANTHER" id="PTHR22761:SF18">
    <property type="entry name" value="SORTING PROTEIN SNF7 FAMILY PROTEIN, PUTATIVE (AFU_ORTHOLOGUE AFUA_2G16692)-RELATED"/>
    <property type="match status" value="1"/>
</dbReference>
<reference evidence="3" key="1">
    <citation type="submission" date="2021-03" db="EMBL/GenBank/DDBJ databases">
        <authorList>
            <person name="Tagirdzhanova G."/>
        </authorList>
    </citation>
    <scope>NUCLEOTIDE SEQUENCE</scope>
</reference>
<dbReference type="Proteomes" id="UP000664169">
    <property type="component" value="Unassembled WGS sequence"/>
</dbReference>
<dbReference type="GO" id="GO:0006900">
    <property type="term" value="P:vesicle budding from membrane"/>
    <property type="evidence" value="ECO:0007669"/>
    <property type="project" value="TreeGrafter"/>
</dbReference>
<evidence type="ECO:0000313" key="3">
    <source>
        <dbReference type="EMBL" id="CAF9913434.1"/>
    </source>
</evidence>
<accession>A0A8H3IH49</accession>
<dbReference type="GO" id="GO:0032511">
    <property type="term" value="P:late endosome to vacuole transport via multivesicular body sorting pathway"/>
    <property type="evidence" value="ECO:0007669"/>
    <property type="project" value="TreeGrafter"/>
</dbReference>